<protein>
    <submittedName>
        <fullName evidence="1">Uncharacterized protein</fullName>
    </submittedName>
</protein>
<accession>A0A382STC8</accession>
<dbReference type="AlphaFoldDB" id="A0A382STC8"/>
<reference evidence="1" key="1">
    <citation type="submission" date="2018-05" db="EMBL/GenBank/DDBJ databases">
        <authorList>
            <person name="Lanie J.A."/>
            <person name="Ng W.-L."/>
            <person name="Kazmierczak K.M."/>
            <person name="Andrzejewski T.M."/>
            <person name="Davidsen T.M."/>
            <person name="Wayne K.J."/>
            <person name="Tettelin H."/>
            <person name="Glass J.I."/>
            <person name="Rusch D."/>
            <person name="Podicherti R."/>
            <person name="Tsui H.-C.T."/>
            <person name="Winkler M.E."/>
        </authorList>
    </citation>
    <scope>NUCLEOTIDE SEQUENCE</scope>
</reference>
<organism evidence="1">
    <name type="scientific">marine metagenome</name>
    <dbReference type="NCBI Taxonomy" id="408172"/>
    <lineage>
        <taxon>unclassified sequences</taxon>
        <taxon>metagenomes</taxon>
        <taxon>ecological metagenomes</taxon>
    </lineage>
</organism>
<sequence>MPFASYPFGFTIKVKLTAKMRANRRKHLDFITDFHDGDLISEFIDPPG</sequence>
<proteinExistence type="predicted"/>
<gene>
    <name evidence="1" type="ORF">METZ01_LOCUS365282</name>
</gene>
<evidence type="ECO:0000313" key="1">
    <source>
        <dbReference type="EMBL" id="SVD12428.1"/>
    </source>
</evidence>
<name>A0A382STC8_9ZZZZ</name>
<feature type="non-terminal residue" evidence="1">
    <location>
        <position position="48"/>
    </location>
</feature>
<dbReference type="EMBL" id="UINC01130994">
    <property type="protein sequence ID" value="SVD12428.1"/>
    <property type="molecule type" value="Genomic_DNA"/>
</dbReference>